<reference evidence="1 2" key="1">
    <citation type="journal article" date="2016" name="Nat. Commun.">
        <title>Thousands of microbial genomes shed light on interconnected biogeochemical processes in an aquifer system.</title>
        <authorList>
            <person name="Anantharaman K."/>
            <person name="Brown C.T."/>
            <person name="Hug L.A."/>
            <person name="Sharon I."/>
            <person name="Castelle C.J."/>
            <person name="Probst A.J."/>
            <person name="Thomas B.C."/>
            <person name="Singh A."/>
            <person name="Wilkins M.J."/>
            <person name="Karaoz U."/>
            <person name="Brodie E.L."/>
            <person name="Williams K.H."/>
            <person name="Hubbard S.S."/>
            <person name="Banfield J.F."/>
        </authorList>
    </citation>
    <scope>NUCLEOTIDE SEQUENCE [LARGE SCALE GENOMIC DNA]</scope>
</reference>
<evidence type="ECO:0000313" key="2">
    <source>
        <dbReference type="Proteomes" id="UP000179221"/>
    </source>
</evidence>
<dbReference type="EMBL" id="MGGL01000005">
    <property type="protein sequence ID" value="OGM27192.1"/>
    <property type="molecule type" value="Genomic_DNA"/>
</dbReference>
<protein>
    <submittedName>
        <fullName evidence="1">Uncharacterized protein</fullName>
    </submittedName>
</protein>
<dbReference type="Proteomes" id="UP000179221">
    <property type="component" value="Unassembled WGS sequence"/>
</dbReference>
<evidence type="ECO:0000313" key="1">
    <source>
        <dbReference type="EMBL" id="OGM27192.1"/>
    </source>
</evidence>
<accession>A0A1F7YIV5</accession>
<dbReference type="AlphaFoldDB" id="A0A1F7YIV5"/>
<comment type="caution">
    <text evidence="1">The sequence shown here is derived from an EMBL/GenBank/DDBJ whole genome shotgun (WGS) entry which is preliminary data.</text>
</comment>
<name>A0A1F7YIV5_9BACT</name>
<proteinExistence type="predicted"/>
<organism evidence="1 2">
    <name type="scientific">Candidatus Woesebacteria bacterium RIFCSPHIGHO2_01_FULL_40_22</name>
    <dbReference type="NCBI Taxonomy" id="1802499"/>
    <lineage>
        <taxon>Bacteria</taxon>
        <taxon>Candidatus Woeseibacteriota</taxon>
    </lineage>
</organism>
<gene>
    <name evidence="1" type="ORF">A2628_04105</name>
</gene>
<sequence>MSELNIDHSLRYEKYKTKTSLLRKSGLSYSEITKIVPVSKSTLSLWLRDIPLLPEQIARLKQRGDLSRKLGSLANMRNRLGRTQKIISKARKEVSRVSKRELWLMGSMLYWAEGSKQKNGNVGQRVIFSNSDPLIIKVYLKWLREVLLIEKGKIDFEIYSHNNIIEREKEVIKYWSKITGFPISQFRKIYYKKDKKNDYRKNQGQDYYGLLRVIILKSTDLNRKISGWIRGVCEEII</sequence>